<comment type="caution">
    <text evidence="2">The sequence shown here is derived from an EMBL/GenBank/DDBJ whole genome shotgun (WGS) entry which is preliminary data.</text>
</comment>
<sequence length="83" mass="9831">MEQQTSDKLRISAEGFHSLLDTQYHLIIRRKGKSVDITIEFKPIDFHHLMGLGKLKDLRIATQNWESVFFRNPERNNHVSFHL</sequence>
<proteinExistence type="predicted"/>
<dbReference type="AlphaFoldDB" id="A0A0J9C268"/>
<gene>
    <name evidence="2" type="ORF">HMPREF9470_02668</name>
</gene>
<evidence type="ECO:0000313" key="3">
    <source>
        <dbReference type="Proteomes" id="UP000037392"/>
    </source>
</evidence>
<dbReference type="InterPro" id="IPR041420">
    <property type="entry name" value="PBECR4"/>
</dbReference>
<evidence type="ECO:0000259" key="1">
    <source>
        <dbReference type="Pfam" id="PF18813"/>
    </source>
</evidence>
<dbReference type="PATRIC" id="fig|742734.4.peg.2863"/>
<evidence type="ECO:0000313" key="2">
    <source>
        <dbReference type="EMBL" id="KMW19183.1"/>
    </source>
</evidence>
<accession>A0A0J9C268</accession>
<protein>
    <recommendedName>
        <fullName evidence="1">Phage-Barnase-EndoU-ColicinE5/D-RelE like nuclease 4 domain-containing protein</fullName>
    </recommendedName>
</protein>
<reference evidence="2 3" key="1">
    <citation type="submission" date="2011-04" db="EMBL/GenBank/DDBJ databases">
        <title>The Genome Sequence of Clostridium citroniae WAL-19142.</title>
        <authorList>
            <consortium name="The Broad Institute Genome Sequencing Platform"/>
            <person name="Earl A."/>
            <person name="Ward D."/>
            <person name="Feldgarden M."/>
            <person name="Gevers D."/>
            <person name="Warren Y.A."/>
            <person name="Tyrrell K.L."/>
            <person name="Citron D.M."/>
            <person name="Goldstein E.J."/>
            <person name="Daigneault M."/>
            <person name="Allen-Vercoe E."/>
            <person name="Young S.K."/>
            <person name="Zeng Q."/>
            <person name="Gargeya S."/>
            <person name="Fitzgerald M."/>
            <person name="Haas B."/>
            <person name="Abouelleil A."/>
            <person name="Alvarado L."/>
            <person name="Arachchi H.M."/>
            <person name="Berlin A."/>
            <person name="Brown A."/>
            <person name="Chapman S.B."/>
            <person name="Chen Z."/>
            <person name="Dunbar C."/>
            <person name="Freedman E."/>
            <person name="Gearin G."/>
            <person name="Gellesch M."/>
            <person name="Goldberg J."/>
            <person name="Griggs A."/>
            <person name="Gujja S."/>
            <person name="Heilman E.R."/>
            <person name="Heiman D."/>
            <person name="Howarth C."/>
            <person name="Larson L."/>
            <person name="Lui A."/>
            <person name="MacDonald P.J."/>
            <person name="Mehta T."/>
            <person name="Montmayeur A."/>
            <person name="Murphy C."/>
            <person name="Neiman D."/>
            <person name="Pearson M."/>
            <person name="Priest M."/>
            <person name="Roberts A."/>
            <person name="Saif S."/>
            <person name="Shea T."/>
            <person name="Shenoy N."/>
            <person name="Sisk P."/>
            <person name="Stolte C."/>
            <person name="Sykes S."/>
            <person name="White J."/>
            <person name="Yandava C."/>
            <person name="Wortman J."/>
            <person name="Nusbaum C."/>
            <person name="Birren B."/>
        </authorList>
    </citation>
    <scope>NUCLEOTIDE SEQUENCE [LARGE SCALE GENOMIC DNA]</scope>
    <source>
        <strain evidence="2 3">WAL-19142</strain>
    </source>
</reference>
<organism evidence="2 3">
    <name type="scientific">[Clostridium] citroniae WAL-19142</name>
    <dbReference type="NCBI Taxonomy" id="742734"/>
    <lineage>
        <taxon>Bacteria</taxon>
        <taxon>Bacillati</taxon>
        <taxon>Bacillota</taxon>
        <taxon>Clostridia</taxon>
        <taxon>Lachnospirales</taxon>
        <taxon>Lachnospiraceae</taxon>
        <taxon>Enterocloster</taxon>
    </lineage>
</organism>
<feature type="domain" description="Phage-Barnase-EndoU-ColicinE5/D-RelE like nuclease 4" evidence="1">
    <location>
        <begin position="12"/>
        <end position="77"/>
    </location>
</feature>
<dbReference type="Proteomes" id="UP000037392">
    <property type="component" value="Unassembled WGS sequence"/>
</dbReference>
<name>A0A0J9C268_9FIRM</name>
<dbReference type="Pfam" id="PF18813">
    <property type="entry name" value="PBECR4"/>
    <property type="match status" value="1"/>
</dbReference>
<dbReference type="EMBL" id="ADLK01000021">
    <property type="protein sequence ID" value="KMW19183.1"/>
    <property type="molecule type" value="Genomic_DNA"/>
</dbReference>